<keyword evidence="5" id="KW-1185">Reference proteome</keyword>
<evidence type="ECO:0000256" key="1">
    <source>
        <dbReference type="SAM" id="MobiDB-lite"/>
    </source>
</evidence>
<reference evidence="4 5" key="1">
    <citation type="submission" date="2024-02" db="EMBL/GenBank/DDBJ databases">
        <authorList>
            <person name="Chen Y."/>
            <person name="Shah S."/>
            <person name="Dougan E. K."/>
            <person name="Thang M."/>
            <person name="Chan C."/>
        </authorList>
    </citation>
    <scope>NUCLEOTIDE SEQUENCE [LARGE SCALE GENOMIC DNA]</scope>
</reference>
<evidence type="ECO:0000313" key="5">
    <source>
        <dbReference type="Proteomes" id="UP001642464"/>
    </source>
</evidence>
<keyword evidence="3" id="KW-0732">Signal</keyword>
<name>A0ABP0JYM1_9DINO</name>
<gene>
    <name evidence="4" type="ORF">SCF082_LOCUS14586</name>
</gene>
<accession>A0ABP0JYM1</accession>
<evidence type="ECO:0000256" key="2">
    <source>
        <dbReference type="SAM" id="Phobius"/>
    </source>
</evidence>
<feature type="transmembrane region" description="Helical" evidence="2">
    <location>
        <begin position="162"/>
        <end position="183"/>
    </location>
</feature>
<feature type="region of interest" description="Disordered" evidence="1">
    <location>
        <begin position="193"/>
        <end position="215"/>
    </location>
</feature>
<evidence type="ECO:0000256" key="3">
    <source>
        <dbReference type="SAM" id="SignalP"/>
    </source>
</evidence>
<feature type="signal peptide" evidence="3">
    <location>
        <begin position="1"/>
        <end position="29"/>
    </location>
</feature>
<dbReference type="Proteomes" id="UP001642464">
    <property type="component" value="Unassembled WGS sequence"/>
</dbReference>
<organism evidence="4 5">
    <name type="scientific">Durusdinium trenchii</name>
    <dbReference type="NCBI Taxonomy" id="1381693"/>
    <lineage>
        <taxon>Eukaryota</taxon>
        <taxon>Sar</taxon>
        <taxon>Alveolata</taxon>
        <taxon>Dinophyceae</taxon>
        <taxon>Suessiales</taxon>
        <taxon>Symbiodiniaceae</taxon>
        <taxon>Durusdinium</taxon>
    </lineage>
</organism>
<comment type="caution">
    <text evidence="4">The sequence shown here is derived from an EMBL/GenBank/DDBJ whole genome shotgun (WGS) entry which is preliminary data.</text>
</comment>
<dbReference type="EMBL" id="CAXAMM010009158">
    <property type="protein sequence ID" value="CAK9019605.1"/>
    <property type="molecule type" value="Genomic_DNA"/>
</dbReference>
<keyword evidence="2" id="KW-0812">Transmembrane</keyword>
<proteinExistence type="predicted"/>
<keyword evidence="2" id="KW-0472">Membrane</keyword>
<protein>
    <submittedName>
        <fullName evidence="4">Uncharacterized protein</fullName>
    </submittedName>
</protein>
<evidence type="ECO:0000313" key="4">
    <source>
        <dbReference type="EMBL" id="CAK9019605.1"/>
    </source>
</evidence>
<sequence>MPARAGAEHGRMLRLLWLLVAQLSEICAAQDPASMATAMAGQVAGIVASKAEQAVENRLEHPPQTVPCIGDSCCVGSTCMNLPGLGCKASRGRTQCVGSSALSMKEGVCQCLRGPCSEEGICVSTLPPEQQKDFLPPSPPPSVIQHVGGEGGATPSGGGIPVVPIAIGLVVANVLIWGAIWCIKKKRNGYSNYSSDEEDTAPLAKDHRRFQGPGH</sequence>
<keyword evidence="2" id="KW-1133">Transmembrane helix</keyword>
<feature type="chain" id="PRO_5046222256" evidence="3">
    <location>
        <begin position="30"/>
        <end position="215"/>
    </location>
</feature>
<feature type="compositionally biased region" description="Basic residues" evidence="1">
    <location>
        <begin position="206"/>
        <end position="215"/>
    </location>
</feature>